<evidence type="ECO:0000256" key="3">
    <source>
        <dbReference type="ARBA" id="ARBA00022946"/>
    </source>
</evidence>
<keyword evidence="2" id="KW-0805">Transcription regulation</keyword>
<sequence length="415" mass="47569">MASCLKRRTSKLLSQKPRILSSFFAERWFGMLAYQDHLAHKTNTSIIKNLALIKDGLTASFSTFSDSTNELVEAEVSTNIPDEKDETLQDQLPPKTCQDLFIQWGCNNHETSQIFERMPSLHKAKLDKLQSKLQILHDLGFTSSDLVKIISCRPRFLKSRLNNCLDERVNYLENIFGSKQTLQKAILRNPSILTYDLKKMIKPTVELYKSMGITGDDLALMLLSRPTIIPRTSLTPEKLDYIKRTGASRDSKMYKYVVTLMAISRIETIREKIANLEKFGFVEDEVFRLLGTSPLVLTLSVDKVQRNMTFVVASMKLPARVVLSHPFLLYNNLETVMKPRMIVAGKIEDLGLVPRIEGFKVFTALRMTEKRFLKAFIDCHPLEISKLLMECYLDAKHVKRLAEESKKILHKGFPF</sequence>
<dbReference type="GO" id="GO:0003676">
    <property type="term" value="F:nucleic acid binding"/>
    <property type="evidence" value="ECO:0007669"/>
    <property type="project" value="InterPro"/>
</dbReference>
<reference evidence="4 5" key="1">
    <citation type="submission" date="2022-01" db="EMBL/GenBank/DDBJ databases">
        <authorList>
            <person name="Xiong W."/>
            <person name="Schranz E."/>
        </authorList>
    </citation>
    <scope>NUCLEOTIDE SEQUENCE [LARGE SCALE GENOMIC DNA]</scope>
</reference>
<dbReference type="Proteomes" id="UP001157418">
    <property type="component" value="Unassembled WGS sequence"/>
</dbReference>
<dbReference type="Pfam" id="PF02536">
    <property type="entry name" value="mTERF"/>
    <property type="match status" value="1"/>
</dbReference>
<keyword evidence="2" id="KW-0804">Transcription</keyword>
<comment type="similarity">
    <text evidence="1">Belongs to the mTERF family.</text>
</comment>
<dbReference type="AlphaFoldDB" id="A0AAU9LRI9"/>
<keyword evidence="5" id="KW-1185">Reference proteome</keyword>
<comment type="caution">
    <text evidence="4">The sequence shown here is derived from an EMBL/GenBank/DDBJ whole genome shotgun (WGS) entry which is preliminary data.</text>
</comment>
<dbReference type="InterPro" id="IPR038538">
    <property type="entry name" value="MTERF_sf"/>
</dbReference>
<organism evidence="4 5">
    <name type="scientific">Lactuca virosa</name>
    <dbReference type="NCBI Taxonomy" id="75947"/>
    <lineage>
        <taxon>Eukaryota</taxon>
        <taxon>Viridiplantae</taxon>
        <taxon>Streptophyta</taxon>
        <taxon>Embryophyta</taxon>
        <taxon>Tracheophyta</taxon>
        <taxon>Spermatophyta</taxon>
        <taxon>Magnoliopsida</taxon>
        <taxon>eudicotyledons</taxon>
        <taxon>Gunneridae</taxon>
        <taxon>Pentapetalae</taxon>
        <taxon>asterids</taxon>
        <taxon>campanulids</taxon>
        <taxon>Asterales</taxon>
        <taxon>Asteraceae</taxon>
        <taxon>Cichorioideae</taxon>
        <taxon>Cichorieae</taxon>
        <taxon>Lactucinae</taxon>
        <taxon>Lactuca</taxon>
    </lineage>
</organism>
<dbReference type="PANTHER" id="PTHR13068">
    <property type="entry name" value="CGI-12 PROTEIN-RELATED"/>
    <property type="match status" value="1"/>
</dbReference>
<dbReference type="SMART" id="SM00733">
    <property type="entry name" value="Mterf"/>
    <property type="match status" value="6"/>
</dbReference>
<dbReference type="Gene3D" id="1.25.70.10">
    <property type="entry name" value="Transcription termination factor 3, mitochondrial"/>
    <property type="match status" value="1"/>
</dbReference>
<evidence type="ECO:0000256" key="1">
    <source>
        <dbReference type="ARBA" id="ARBA00007692"/>
    </source>
</evidence>
<accession>A0AAU9LRI9</accession>
<gene>
    <name evidence="4" type="ORF">LVIROSA_LOCUS4841</name>
</gene>
<dbReference type="PANTHER" id="PTHR13068:SF223">
    <property type="entry name" value="MITOCHONDRIAL TRANSCRIPTION TERMINATION FACTOR FAMILY PROTEIN"/>
    <property type="match status" value="1"/>
</dbReference>
<evidence type="ECO:0000256" key="2">
    <source>
        <dbReference type="ARBA" id="ARBA00022472"/>
    </source>
</evidence>
<evidence type="ECO:0000313" key="5">
    <source>
        <dbReference type="Proteomes" id="UP001157418"/>
    </source>
</evidence>
<keyword evidence="3" id="KW-0809">Transit peptide</keyword>
<dbReference type="InterPro" id="IPR003690">
    <property type="entry name" value="MTERF"/>
</dbReference>
<name>A0AAU9LRI9_9ASTR</name>
<dbReference type="FunFam" id="1.25.70.10:FF:000026">
    <property type="entry name" value="Mitochondrial transcription termination factor family protein"/>
    <property type="match status" value="1"/>
</dbReference>
<dbReference type="GO" id="GO:0006353">
    <property type="term" value="P:DNA-templated transcription termination"/>
    <property type="evidence" value="ECO:0007669"/>
    <property type="project" value="UniProtKB-KW"/>
</dbReference>
<proteinExistence type="inferred from homology"/>
<dbReference type="EMBL" id="CAKMRJ010000002">
    <property type="protein sequence ID" value="CAH1417130.1"/>
    <property type="molecule type" value="Genomic_DNA"/>
</dbReference>
<keyword evidence="2" id="KW-0806">Transcription termination</keyword>
<evidence type="ECO:0000313" key="4">
    <source>
        <dbReference type="EMBL" id="CAH1417130.1"/>
    </source>
</evidence>
<protein>
    <submittedName>
        <fullName evidence="4">Uncharacterized protein</fullName>
    </submittedName>
</protein>